<evidence type="ECO:0000313" key="1">
    <source>
        <dbReference type="EMBL" id="MBP2247205.1"/>
    </source>
</evidence>
<reference evidence="1 2" key="1">
    <citation type="submission" date="2021-03" db="EMBL/GenBank/DDBJ databases">
        <title>Genomic Encyclopedia of Type Strains, Phase IV (KMG-IV): sequencing the most valuable type-strain genomes for metagenomic binning, comparative biology and taxonomic classification.</title>
        <authorList>
            <person name="Goeker M."/>
        </authorList>
    </citation>
    <scope>NUCLEOTIDE SEQUENCE [LARGE SCALE GENOMIC DNA]</scope>
    <source>
        <strain evidence="1 2">DSM 21292</strain>
    </source>
</reference>
<gene>
    <name evidence="1" type="ORF">J2Z28_003856</name>
</gene>
<protein>
    <submittedName>
        <fullName evidence="1">Uncharacterized protein</fullName>
    </submittedName>
</protein>
<comment type="caution">
    <text evidence="1">The sequence shown here is derived from an EMBL/GenBank/DDBJ whole genome shotgun (WGS) entry which is preliminary data.</text>
</comment>
<dbReference type="Proteomes" id="UP000810207">
    <property type="component" value="Unassembled WGS sequence"/>
</dbReference>
<accession>A0ABS4RWG5</accession>
<evidence type="ECO:0000313" key="2">
    <source>
        <dbReference type="Proteomes" id="UP000810207"/>
    </source>
</evidence>
<proteinExistence type="predicted"/>
<dbReference type="EMBL" id="JAGIKV010000014">
    <property type="protein sequence ID" value="MBP2247205.1"/>
    <property type="molecule type" value="Genomic_DNA"/>
</dbReference>
<organism evidence="1 2">
    <name type="scientific">Paenibacillus xylanexedens</name>
    <dbReference type="NCBI Taxonomy" id="528191"/>
    <lineage>
        <taxon>Bacteria</taxon>
        <taxon>Bacillati</taxon>
        <taxon>Bacillota</taxon>
        <taxon>Bacilli</taxon>
        <taxon>Bacillales</taxon>
        <taxon>Paenibacillaceae</taxon>
        <taxon>Paenibacillus</taxon>
    </lineage>
</organism>
<dbReference type="Gene3D" id="3.30.70.100">
    <property type="match status" value="1"/>
</dbReference>
<keyword evidence="2" id="KW-1185">Reference proteome</keyword>
<sequence>MCTTADKEGKWGGVWNVTESSGYIEPTQNSGMKLVRRNIKGSIFMLNLLRFRKIADYTSHPELAPNQTSHPELAPNQTISGEEAFQCYIQHTLPFL</sequence>
<name>A0ABS4RWG5_PAEXY</name>